<dbReference type="Pfam" id="PF11976">
    <property type="entry name" value="Rad60-SLD"/>
    <property type="match status" value="1"/>
</dbReference>
<dbReference type="RefSeq" id="XP_033397851.1">
    <property type="nucleotide sequence ID" value="XM_033546207.1"/>
</dbReference>
<sequence length="457" mass="51502">MADSGSPSGSAAPKPKRSFFKQPSWATKKSDKSKDDEDPTAMFDGSRSTFSEIVAEQGRQRRTRLTEREKHEIPKTERKDSRESKRRRISDKTEESSDEEDWVKSELGSKKKQITSASRRANFGSPVSPPAKRRPSSQSLHYEDNVSAHKEGQKQAVVVDLGSSSGDDEPHPAAAPKPKENSVPKDEDDDISESDPELREIIRESRRKRRLAQQAKTMQGAPSVNIGHSGSTPSTGPNTPNAANAPPDPSLKIFVNPRIPNTKPLIVTRKLSQRMKEVREAWCKRQGFDRETSEMVFFTFRGIRLYDVATGRSLGLTVNSEGHLAMNGRQDAFDDEGGKVEVEAWTQELFDEDKKAARQITEPQPEIDDEEPPPEQKKDQIKVVIKSREYNECKLIVKPTTTFERMANAYHNRMQLPEEKKGKFYFAFDGDRLDPTQTMAELDDFEDGDSLEVFFGA</sequence>
<dbReference type="Gene3D" id="3.10.20.90">
    <property type="entry name" value="Phosphatidylinositol 3-kinase Catalytic Subunit, Chain A, domain 1"/>
    <property type="match status" value="1"/>
</dbReference>
<evidence type="ECO:0000313" key="4">
    <source>
        <dbReference type="Proteomes" id="UP000799438"/>
    </source>
</evidence>
<evidence type="ECO:0000259" key="2">
    <source>
        <dbReference type="Pfam" id="PF11976"/>
    </source>
</evidence>
<dbReference type="EMBL" id="ML995485">
    <property type="protein sequence ID" value="KAF2142139.1"/>
    <property type="molecule type" value="Genomic_DNA"/>
</dbReference>
<proteinExistence type="predicted"/>
<dbReference type="GeneID" id="54303713"/>
<evidence type="ECO:0000256" key="1">
    <source>
        <dbReference type="SAM" id="MobiDB-lite"/>
    </source>
</evidence>
<dbReference type="InterPro" id="IPR022617">
    <property type="entry name" value="Rad60/SUMO-like_dom"/>
</dbReference>
<dbReference type="SUPFAM" id="SSF54236">
    <property type="entry name" value="Ubiquitin-like"/>
    <property type="match status" value="1"/>
</dbReference>
<feature type="compositionally biased region" description="Low complexity" evidence="1">
    <location>
        <begin position="227"/>
        <end position="245"/>
    </location>
</feature>
<organism evidence="3 4">
    <name type="scientific">Aplosporella prunicola CBS 121167</name>
    <dbReference type="NCBI Taxonomy" id="1176127"/>
    <lineage>
        <taxon>Eukaryota</taxon>
        <taxon>Fungi</taxon>
        <taxon>Dikarya</taxon>
        <taxon>Ascomycota</taxon>
        <taxon>Pezizomycotina</taxon>
        <taxon>Dothideomycetes</taxon>
        <taxon>Dothideomycetes incertae sedis</taxon>
        <taxon>Botryosphaeriales</taxon>
        <taxon>Aplosporellaceae</taxon>
        <taxon>Aplosporella</taxon>
    </lineage>
</organism>
<feature type="compositionally biased region" description="Basic and acidic residues" evidence="1">
    <location>
        <begin position="141"/>
        <end position="153"/>
    </location>
</feature>
<reference evidence="3" key="1">
    <citation type="journal article" date="2020" name="Stud. Mycol.">
        <title>101 Dothideomycetes genomes: a test case for predicting lifestyles and emergence of pathogens.</title>
        <authorList>
            <person name="Haridas S."/>
            <person name="Albert R."/>
            <person name="Binder M."/>
            <person name="Bloem J."/>
            <person name="Labutti K."/>
            <person name="Salamov A."/>
            <person name="Andreopoulos B."/>
            <person name="Baker S."/>
            <person name="Barry K."/>
            <person name="Bills G."/>
            <person name="Bluhm B."/>
            <person name="Cannon C."/>
            <person name="Castanera R."/>
            <person name="Culley D."/>
            <person name="Daum C."/>
            <person name="Ezra D."/>
            <person name="Gonzalez J."/>
            <person name="Henrissat B."/>
            <person name="Kuo A."/>
            <person name="Liang C."/>
            <person name="Lipzen A."/>
            <person name="Lutzoni F."/>
            <person name="Magnuson J."/>
            <person name="Mondo S."/>
            <person name="Nolan M."/>
            <person name="Ohm R."/>
            <person name="Pangilinan J."/>
            <person name="Park H.-J."/>
            <person name="Ramirez L."/>
            <person name="Alfaro M."/>
            <person name="Sun H."/>
            <person name="Tritt A."/>
            <person name="Yoshinaga Y."/>
            <person name="Zwiers L.-H."/>
            <person name="Turgeon B."/>
            <person name="Goodwin S."/>
            <person name="Spatafora J."/>
            <person name="Crous P."/>
            <person name="Grigoriev I."/>
        </authorList>
    </citation>
    <scope>NUCLEOTIDE SEQUENCE</scope>
    <source>
        <strain evidence="3">CBS 121167</strain>
    </source>
</reference>
<evidence type="ECO:0000313" key="3">
    <source>
        <dbReference type="EMBL" id="KAF2142139.1"/>
    </source>
</evidence>
<feature type="compositionally biased region" description="Acidic residues" evidence="1">
    <location>
        <begin position="186"/>
        <end position="195"/>
    </location>
</feature>
<feature type="domain" description="Rad60/SUMO-like" evidence="2">
    <location>
        <begin position="381"/>
        <end position="453"/>
    </location>
</feature>
<dbReference type="InterPro" id="IPR029071">
    <property type="entry name" value="Ubiquitin-like_domsf"/>
</dbReference>
<dbReference type="Proteomes" id="UP000799438">
    <property type="component" value="Unassembled WGS sequence"/>
</dbReference>
<protein>
    <recommendedName>
        <fullName evidence="2">Rad60/SUMO-like domain-containing protein</fullName>
    </recommendedName>
</protein>
<dbReference type="AlphaFoldDB" id="A0A6A6BD80"/>
<feature type="compositionally biased region" description="Low complexity" evidence="1">
    <location>
        <begin position="1"/>
        <end position="13"/>
    </location>
</feature>
<gene>
    <name evidence="3" type="ORF">K452DRAFT_358592</name>
</gene>
<feature type="compositionally biased region" description="Basic and acidic residues" evidence="1">
    <location>
        <begin position="64"/>
        <end position="83"/>
    </location>
</feature>
<keyword evidence="4" id="KW-1185">Reference proteome</keyword>
<accession>A0A6A6BD80</accession>
<dbReference type="PANTHER" id="PTHR10562">
    <property type="entry name" value="SMALL UBIQUITIN-RELATED MODIFIER"/>
    <property type="match status" value="1"/>
</dbReference>
<dbReference type="OrthoDB" id="3365399at2759"/>
<dbReference type="CDD" id="cd01763">
    <property type="entry name" value="Ubl_SUMO_like"/>
    <property type="match status" value="1"/>
</dbReference>
<name>A0A6A6BD80_9PEZI</name>
<feature type="region of interest" description="Disordered" evidence="1">
    <location>
        <begin position="1"/>
        <end position="249"/>
    </location>
</feature>